<proteinExistence type="predicted"/>
<dbReference type="AlphaFoldDB" id="A0A938BNT3"/>
<evidence type="ECO:0000313" key="2">
    <source>
        <dbReference type="Proteomes" id="UP000779900"/>
    </source>
</evidence>
<organism evidence="1 2">
    <name type="scientific">candidate division WOR-3 bacterium</name>
    <dbReference type="NCBI Taxonomy" id="2052148"/>
    <lineage>
        <taxon>Bacteria</taxon>
        <taxon>Bacteria division WOR-3</taxon>
    </lineage>
</organism>
<sequence length="75" mass="8241">MGTSTMVVLMLLVAFGRAEPQLTMACHRVDHAAPRLDACLNPKDFRTRYGPYLKQVAEQESCSPFDGCTRTHAGA</sequence>
<evidence type="ECO:0000313" key="1">
    <source>
        <dbReference type="EMBL" id="MBM3330476.1"/>
    </source>
</evidence>
<accession>A0A938BNT3</accession>
<dbReference type="EMBL" id="VGIR01000004">
    <property type="protein sequence ID" value="MBM3330476.1"/>
    <property type="molecule type" value="Genomic_DNA"/>
</dbReference>
<dbReference type="Proteomes" id="UP000779900">
    <property type="component" value="Unassembled WGS sequence"/>
</dbReference>
<protein>
    <submittedName>
        <fullName evidence="1">Uncharacterized protein</fullName>
    </submittedName>
</protein>
<name>A0A938BNT3_UNCW3</name>
<comment type="caution">
    <text evidence="1">The sequence shown here is derived from an EMBL/GenBank/DDBJ whole genome shotgun (WGS) entry which is preliminary data.</text>
</comment>
<reference evidence="1" key="1">
    <citation type="submission" date="2019-03" db="EMBL/GenBank/DDBJ databases">
        <title>Lake Tanganyika Metagenome-Assembled Genomes (MAGs).</title>
        <authorList>
            <person name="Tran P."/>
        </authorList>
    </citation>
    <scope>NUCLEOTIDE SEQUENCE</scope>
    <source>
        <strain evidence="1">K_DeepCast_150m_m2_040</strain>
    </source>
</reference>
<gene>
    <name evidence="1" type="ORF">FJY68_01335</name>
</gene>